<name>A0A5P1ERE9_ASPOF</name>
<evidence type="ECO:0000313" key="3">
    <source>
        <dbReference type="Proteomes" id="UP000243459"/>
    </source>
</evidence>
<gene>
    <name evidence="2" type="ORF">A4U43_C05F9080</name>
</gene>
<organism evidence="2 3">
    <name type="scientific">Asparagus officinalis</name>
    <name type="common">Garden asparagus</name>
    <dbReference type="NCBI Taxonomy" id="4686"/>
    <lineage>
        <taxon>Eukaryota</taxon>
        <taxon>Viridiplantae</taxon>
        <taxon>Streptophyta</taxon>
        <taxon>Embryophyta</taxon>
        <taxon>Tracheophyta</taxon>
        <taxon>Spermatophyta</taxon>
        <taxon>Magnoliopsida</taxon>
        <taxon>Liliopsida</taxon>
        <taxon>Asparagales</taxon>
        <taxon>Asparagaceae</taxon>
        <taxon>Asparagoideae</taxon>
        <taxon>Asparagus</taxon>
    </lineage>
</organism>
<reference evidence="3" key="1">
    <citation type="journal article" date="2017" name="Nat. Commun.">
        <title>The asparagus genome sheds light on the origin and evolution of a young Y chromosome.</title>
        <authorList>
            <person name="Harkess A."/>
            <person name="Zhou J."/>
            <person name="Xu C."/>
            <person name="Bowers J.E."/>
            <person name="Van der Hulst R."/>
            <person name="Ayyampalayam S."/>
            <person name="Mercati F."/>
            <person name="Riccardi P."/>
            <person name="McKain M.R."/>
            <person name="Kakrana A."/>
            <person name="Tang H."/>
            <person name="Ray J."/>
            <person name="Groenendijk J."/>
            <person name="Arikit S."/>
            <person name="Mathioni S.M."/>
            <person name="Nakano M."/>
            <person name="Shan H."/>
            <person name="Telgmann-Rauber A."/>
            <person name="Kanno A."/>
            <person name="Yue Z."/>
            <person name="Chen H."/>
            <person name="Li W."/>
            <person name="Chen Y."/>
            <person name="Xu X."/>
            <person name="Zhang Y."/>
            <person name="Luo S."/>
            <person name="Chen H."/>
            <person name="Gao J."/>
            <person name="Mao Z."/>
            <person name="Pires J.C."/>
            <person name="Luo M."/>
            <person name="Kudrna D."/>
            <person name="Wing R.A."/>
            <person name="Meyers B.C."/>
            <person name="Yi K."/>
            <person name="Kong H."/>
            <person name="Lavrijsen P."/>
            <person name="Sunseri F."/>
            <person name="Falavigna A."/>
            <person name="Ye Y."/>
            <person name="Leebens-Mack J.H."/>
            <person name="Chen G."/>
        </authorList>
    </citation>
    <scope>NUCLEOTIDE SEQUENCE [LARGE SCALE GENOMIC DNA]</scope>
    <source>
        <strain evidence="3">cv. DH0086</strain>
    </source>
</reference>
<evidence type="ECO:0000256" key="1">
    <source>
        <dbReference type="SAM" id="Coils"/>
    </source>
</evidence>
<dbReference type="Gramene" id="ONK68233">
    <property type="protein sequence ID" value="ONK68233"/>
    <property type="gene ID" value="A4U43_C05F9080"/>
</dbReference>
<protein>
    <submittedName>
        <fullName evidence="2">Uncharacterized protein</fullName>
    </submittedName>
</protein>
<sequence>MVTSTGVEARLEEAHHQKEELELKSAKLVKEWDLRVVELEANARRLAVIMTQTTPVDPRVLRGKAQRDAQEIMDSRIAECIT</sequence>
<dbReference type="Proteomes" id="UP000243459">
    <property type="component" value="Chromosome 5"/>
</dbReference>
<dbReference type="EMBL" id="CM007385">
    <property type="protein sequence ID" value="ONK68233.1"/>
    <property type="molecule type" value="Genomic_DNA"/>
</dbReference>
<accession>A0A5P1ERE9</accession>
<proteinExistence type="predicted"/>
<feature type="coiled-coil region" evidence="1">
    <location>
        <begin position="4"/>
        <end position="31"/>
    </location>
</feature>
<evidence type="ECO:0000313" key="2">
    <source>
        <dbReference type="EMBL" id="ONK68233.1"/>
    </source>
</evidence>
<keyword evidence="3" id="KW-1185">Reference proteome</keyword>
<keyword evidence="1" id="KW-0175">Coiled coil</keyword>
<dbReference type="AlphaFoldDB" id="A0A5P1ERE9"/>